<evidence type="ECO:0000313" key="1">
    <source>
        <dbReference type="EMBL" id="JAD32143.1"/>
    </source>
</evidence>
<sequence>MEKLFYVINSLHHHLITCKHIE</sequence>
<name>A0A0A8Z3A5_ARUDO</name>
<reference evidence="1" key="2">
    <citation type="journal article" date="2015" name="Data Brief">
        <title>Shoot transcriptome of the giant reed, Arundo donax.</title>
        <authorList>
            <person name="Barrero R.A."/>
            <person name="Guerrero F.D."/>
            <person name="Moolhuijzen P."/>
            <person name="Goolsby J.A."/>
            <person name="Tidwell J."/>
            <person name="Bellgard S.E."/>
            <person name="Bellgard M.I."/>
        </authorList>
    </citation>
    <scope>NUCLEOTIDE SEQUENCE</scope>
    <source>
        <tissue evidence="1">Shoot tissue taken approximately 20 cm above the soil surface</tissue>
    </source>
</reference>
<dbReference type="AlphaFoldDB" id="A0A0A8Z3A5"/>
<proteinExistence type="predicted"/>
<organism evidence="1">
    <name type="scientific">Arundo donax</name>
    <name type="common">Giant reed</name>
    <name type="synonym">Donax arundinaceus</name>
    <dbReference type="NCBI Taxonomy" id="35708"/>
    <lineage>
        <taxon>Eukaryota</taxon>
        <taxon>Viridiplantae</taxon>
        <taxon>Streptophyta</taxon>
        <taxon>Embryophyta</taxon>
        <taxon>Tracheophyta</taxon>
        <taxon>Spermatophyta</taxon>
        <taxon>Magnoliopsida</taxon>
        <taxon>Liliopsida</taxon>
        <taxon>Poales</taxon>
        <taxon>Poaceae</taxon>
        <taxon>PACMAD clade</taxon>
        <taxon>Arundinoideae</taxon>
        <taxon>Arundineae</taxon>
        <taxon>Arundo</taxon>
    </lineage>
</organism>
<dbReference type="EMBL" id="GBRH01265752">
    <property type="protein sequence ID" value="JAD32143.1"/>
    <property type="molecule type" value="Transcribed_RNA"/>
</dbReference>
<accession>A0A0A8Z3A5</accession>
<protein>
    <submittedName>
        <fullName evidence="1">Uncharacterized protein</fullName>
    </submittedName>
</protein>
<reference evidence="1" key="1">
    <citation type="submission" date="2014-09" db="EMBL/GenBank/DDBJ databases">
        <authorList>
            <person name="Magalhaes I.L.F."/>
            <person name="Oliveira U."/>
            <person name="Santos F.R."/>
            <person name="Vidigal T.H.D.A."/>
            <person name="Brescovit A.D."/>
            <person name="Santos A.J."/>
        </authorList>
    </citation>
    <scope>NUCLEOTIDE SEQUENCE</scope>
    <source>
        <tissue evidence="1">Shoot tissue taken approximately 20 cm above the soil surface</tissue>
    </source>
</reference>